<accession>A0A0H2UD03</accession>
<evidence type="ECO:0000259" key="1">
    <source>
        <dbReference type="Pfam" id="PF05368"/>
    </source>
</evidence>
<sequence length="140" mass="14835">MASVSTSATASPSILIIGATGHIGGSVLAGLKELNLDARVTALARSEKDFQVITDIYPGVKCVVGSMNDLQTLEQESSKADIVINTSPDVPYEAGIRVILAALAVPRTPHRETFYIHTSGAANTWTEPTGQPSDRVWDDV</sequence>
<protein>
    <recommendedName>
        <fullName evidence="1">NmrA-like domain-containing protein</fullName>
    </recommendedName>
</protein>
<reference evidence="2" key="1">
    <citation type="submission" date="2010-05" db="EMBL/GenBank/DDBJ databases">
        <title>The Genome Sequence of Magnaporthe poae strain ATCC 64411.</title>
        <authorList>
            <consortium name="The Broad Institute Genome Sequencing Platform"/>
            <consortium name="Broad Institute Genome Sequencing Center for Infectious Disease"/>
            <person name="Ma L.-J."/>
            <person name="Dead R."/>
            <person name="Young S."/>
            <person name="Zeng Q."/>
            <person name="Koehrsen M."/>
            <person name="Alvarado L."/>
            <person name="Berlin A."/>
            <person name="Chapman S.B."/>
            <person name="Chen Z."/>
            <person name="Freedman E."/>
            <person name="Gellesch M."/>
            <person name="Goldberg J."/>
            <person name="Griggs A."/>
            <person name="Gujja S."/>
            <person name="Heilman E.R."/>
            <person name="Heiman D."/>
            <person name="Hepburn T."/>
            <person name="Howarth C."/>
            <person name="Jen D."/>
            <person name="Larson L."/>
            <person name="Mehta T."/>
            <person name="Neiman D."/>
            <person name="Pearson M."/>
            <person name="Roberts A."/>
            <person name="Saif S."/>
            <person name="Shea T."/>
            <person name="Shenoy N."/>
            <person name="Sisk P."/>
            <person name="Stolte C."/>
            <person name="Sykes S."/>
            <person name="Walk T."/>
            <person name="White J."/>
            <person name="Yandava C."/>
            <person name="Haas B."/>
            <person name="Nusbaum C."/>
            <person name="Birren B."/>
        </authorList>
    </citation>
    <scope>NUCLEOTIDE SEQUENCE</scope>
    <source>
        <strain evidence="2">ATCC 64411</strain>
    </source>
</reference>
<dbReference type="InterPro" id="IPR036291">
    <property type="entry name" value="NAD(P)-bd_dom_sf"/>
</dbReference>
<dbReference type="SUPFAM" id="SSF51735">
    <property type="entry name" value="NAD(P)-binding Rossmann-fold domains"/>
    <property type="match status" value="1"/>
</dbReference>
<proteinExistence type="predicted"/>
<name>A0A0H2UD03_MAGP6</name>
<dbReference type="PANTHER" id="PTHR48079:SF6">
    <property type="entry name" value="NAD(P)-BINDING DOMAIN-CONTAINING PROTEIN-RELATED"/>
    <property type="match status" value="1"/>
</dbReference>
<gene>
    <name evidence="2" type="ORF">MAPG_11972</name>
</gene>
<evidence type="ECO:0000313" key="2">
    <source>
        <dbReference type="EMBL" id="KLU93031.1"/>
    </source>
</evidence>
<dbReference type="EMBL" id="GL877062">
    <property type="protein sequence ID" value="KLU93031.1"/>
    <property type="molecule type" value="Genomic_DNA"/>
</dbReference>
<dbReference type="Gene3D" id="3.40.50.720">
    <property type="entry name" value="NAD(P)-binding Rossmann-like Domain"/>
    <property type="match status" value="1"/>
</dbReference>
<dbReference type="InterPro" id="IPR008030">
    <property type="entry name" value="NmrA-like"/>
</dbReference>
<dbReference type="PANTHER" id="PTHR48079">
    <property type="entry name" value="PROTEIN YEEZ"/>
    <property type="match status" value="1"/>
</dbReference>
<dbReference type="Pfam" id="PF05368">
    <property type="entry name" value="NmrA"/>
    <property type="match status" value="1"/>
</dbReference>
<dbReference type="AlphaFoldDB" id="A0A0H2UD03"/>
<organism evidence="2">
    <name type="scientific">Magnaporthiopsis poae (strain ATCC 64411 / 73-15)</name>
    <name type="common">Kentucky bluegrass fungus</name>
    <name type="synonym">Magnaporthe poae</name>
    <dbReference type="NCBI Taxonomy" id="644358"/>
    <lineage>
        <taxon>Eukaryota</taxon>
        <taxon>Fungi</taxon>
        <taxon>Dikarya</taxon>
        <taxon>Ascomycota</taxon>
        <taxon>Pezizomycotina</taxon>
        <taxon>Sordariomycetes</taxon>
        <taxon>Sordariomycetidae</taxon>
        <taxon>Magnaporthales</taxon>
        <taxon>Magnaporthaceae</taxon>
        <taxon>Magnaporthiopsis</taxon>
    </lineage>
</organism>
<dbReference type="VEuPathDB" id="FungiDB:MAPG_11972"/>
<feature type="non-terminal residue" evidence="2">
    <location>
        <position position="140"/>
    </location>
</feature>
<feature type="domain" description="NmrA-like" evidence="1">
    <location>
        <begin position="13"/>
        <end position="104"/>
    </location>
</feature>
<reference evidence="2" key="2">
    <citation type="submission" date="2011-03" db="EMBL/GenBank/DDBJ databases">
        <title>Annotation of Magnaporthe poae ATCC 64411.</title>
        <authorList>
            <person name="Ma L.-J."/>
            <person name="Dead R."/>
            <person name="Young S.K."/>
            <person name="Zeng Q."/>
            <person name="Gargeya S."/>
            <person name="Fitzgerald M."/>
            <person name="Haas B."/>
            <person name="Abouelleil A."/>
            <person name="Alvarado L."/>
            <person name="Arachchi H.M."/>
            <person name="Berlin A."/>
            <person name="Brown A."/>
            <person name="Chapman S.B."/>
            <person name="Chen Z."/>
            <person name="Dunbar C."/>
            <person name="Freedman E."/>
            <person name="Gearin G."/>
            <person name="Gellesch M."/>
            <person name="Goldberg J."/>
            <person name="Griggs A."/>
            <person name="Gujja S."/>
            <person name="Heiman D."/>
            <person name="Howarth C."/>
            <person name="Larson L."/>
            <person name="Lui A."/>
            <person name="MacDonald P.J.P."/>
            <person name="Mehta T."/>
            <person name="Montmayeur A."/>
            <person name="Murphy C."/>
            <person name="Neiman D."/>
            <person name="Pearson M."/>
            <person name="Priest M."/>
            <person name="Roberts A."/>
            <person name="Saif S."/>
            <person name="Shea T."/>
            <person name="Shenoy N."/>
            <person name="Sisk P."/>
            <person name="Stolte C."/>
            <person name="Sykes S."/>
            <person name="Yandava C."/>
            <person name="Wortman J."/>
            <person name="Nusbaum C."/>
            <person name="Birren B."/>
        </authorList>
    </citation>
    <scope>NUCLEOTIDE SEQUENCE</scope>
    <source>
        <strain evidence="2">ATCC 64411</strain>
    </source>
</reference>
<dbReference type="GO" id="GO:0004029">
    <property type="term" value="F:aldehyde dehydrogenase (NAD+) activity"/>
    <property type="evidence" value="ECO:0007669"/>
    <property type="project" value="TreeGrafter"/>
</dbReference>
<dbReference type="GO" id="GO:0005737">
    <property type="term" value="C:cytoplasm"/>
    <property type="evidence" value="ECO:0007669"/>
    <property type="project" value="TreeGrafter"/>
</dbReference>
<dbReference type="OrthoDB" id="2130169at2759"/>
<dbReference type="InterPro" id="IPR051783">
    <property type="entry name" value="NAD(P)-dependent_oxidoreduct"/>
</dbReference>